<gene>
    <name evidence="1" type="ORF">E2626_08585</name>
</gene>
<evidence type="ECO:0000313" key="2">
    <source>
        <dbReference type="Proteomes" id="UP000297776"/>
    </source>
</evidence>
<proteinExistence type="predicted"/>
<reference evidence="1 2" key="1">
    <citation type="submission" date="2019-03" db="EMBL/GenBank/DDBJ databases">
        <authorList>
            <person name="Yang Y."/>
        </authorList>
    </citation>
    <scope>NUCLEOTIDE SEQUENCE [LARGE SCALE GENOMIC DNA]</scope>
    <source>
        <strain evidence="1 2">ASL-1</strain>
    </source>
</reference>
<dbReference type="RefSeq" id="WP_134381333.1">
    <property type="nucleotide sequence ID" value="NZ_SORX01000004.1"/>
</dbReference>
<comment type="caution">
    <text evidence="1">The sequence shown here is derived from an EMBL/GenBank/DDBJ whole genome shotgun (WGS) entry which is preliminary data.</text>
</comment>
<dbReference type="AlphaFoldDB" id="A0A4Y8LHG0"/>
<dbReference type="OrthoDB" id="2439638at2"/>
<sequence>MKALSSNERHEEGLIQFVSEHAGAKMLAMTSSFPYFFIGRIIKVMDDYVILSVETTNVAELENREWHLHIHDIEVFYIERDGWPAIPDLKETGGDG</sequence>
<organism evidence="1 2">
    <name type="scientific">Jeotgalibacillus salarius</name>
    <dbReference type="NCBI Taxonomy" id="546023"/>
    <lineage>
        <taxon>Bacteria</taxon>
        <taxon>Bacillati</taxon>
        <taxon>Bacillota</taxon>
        <taxon>Bacilli</taxon>
        <taxon>Bacillales</taxon>
        <taxon>Caryophanaceae</taxon>
        <taxon>Jeotgalibacillus</taxon>
    </lineage>
</organism>
<name>A0A4Y8LHG0_9BACL</name>
<dbReference type="Proteomes" id="UP000297776">
    <property type="component" value="Unassembled WGS sequence"/>
</dbReference>
<evidence type="ECO:0000313" key="1">
    <source>
        <dbReference type="EMBL" id="TFE01617.1"/>
    </source>
</evidence>
<protein>
    <recommendedName>
        <fullName evidence="3">DUF2642 domain-containing protein</fullName>
    </recommendedName>
</protein>
<dbReference type="EMBL" id="SORX01000004">
    <property type="protein sequence ID" value="TFE01617.1"/>
    <property type="molecule type" value="Genomic_DNA"/>
</dbReference>
<evidence type="ECO:0008006" key="3">
    <source>
        <dbReference type="Google" id="ProtNLM"/>
    </source>
</evidence>
<accession>A0A4Y8LHG0</accession>
<keyword evidence="2" id="KW-1185">Reference proteome</keyword>